<dbReference type="InterPro" id="IPR020013">
    <property type="entry name" value="Flagellar_FlgE/F/G"/>
</dbReference>
<evidence type="ECO:0000256" key="3">
    <source>
        <dbReference type="ARBA" id="ARBA00017948"/>
    </source>
</evidence>
<dbReference type="Proteomes" id="UP000722121">
    <property type="component" value="Unassembled WGS sequence"/>
</dbReference>
<comment type="subunit">
    <text evidence="5">The basal body constitutes a major portion of the flagellar organelle and consists of four rings (L,P,S, and M) mounted on a central rod. The rod consists of about 26 subunits of FlgG in the distal portion, and FlgB, FlgC and FlgF are thought to build up the proximal portion of the rod with about 6 subunits each.</text>
</comment>
<dbReference type="PANTHER" id="PTHR30435">
    <property type="entry name" value="FLAGELLAR PROTEIN"/>
    <property type="match status" value="1"/>
</dbReference>
<proteinExistence type="inferred from homology"/>
<dbReference type="Pfam" id="PF00460">
    <property type="entry name" value="Flg_bb_rod"/>
    <property type="match status" value="1"/>
</dbReference>
<feature type="domain" description="Flagellar hook protein FlgE/F/G-like D1" evidence="10">
    <location>
        <begin position="96"/>
        <end position="158"/>
    </location>
</feature>
<evidence type="ECO:0000259" key="9">
    <source>
        <dbReference type="Pfam" id="PF06429"/>
    </source>
</evidence>
<keyword evidence="4 7" id="KW-0975">Bacterial flagellum</keyword>
<evidence type="ECO:0000256" key="5">
    <source>
        <dbReference type="ARBA" id="ARBA00025933"/>
    </source>
</evidence>
<sequence>MIRALWTAATGMNAQMTNIDVISNNLANVNTTGFKKSRAGFQDLLYQTLKAAGESTGPDTQHPVGQQVGVGSKLAAITKEFTDGSLTRTDRDLDIAIAGKGFIPITGADGETYYTRDGAFNLSNAGEIVTSEGYVLQNLGTVPSNARAVNFSPTGQVAYIDETGTENTLGQLQLALFVNPAGLSARGGNLYQISPASGEAIFADPGFIGAGTIQQRFLENSNVSIVQEMVNLITSQRAYEINSKAIKTADEMLATANQIAR</sequence>
<dbReference type="Pfam" id="PF22692">
    <property type="entry name" value="LlgE_F_G_D1"/>
    <property type="match status" value="1"/>
</dbReference>
<keyword evidence="11" id="KW-0282">Flagellum</keyword>
<dbReference type="InterPro" id="IPR053967">
    <property type="entry name" value="LlgE_F_G-like_D1"/>
</dbReference>
<dbReference type="InterPro" id="IPR010930">
    <property type="entry name" value="Flg_bb/hook_C_dom"/>
</dbReference>
<reference evidence="11 12" key="1">
    <citation type="submission" date="2021-02" db="EMBL/GenBank/DDBJ databases">
        <title>Activity-based single-cell genomes from oceanic crustal fluid captures similar information to metagenomic and metatranscriptomic surveys with orders of magnitude less sampling.</title>
        <authorList>
            <person name="D'Angelo T.S."/>
            <person name="Orcutt B.N."/>
        </authorList>
    </citation>
    <scope>NUCLEOTIDE SEQUENCE [LARGE SCALE GENOMIC DNA]</scope>
    <source>
        <strain evidence="11">AH-315-G07</strain>
    </source>
</reference>
<comment type="caution">
    <text evidence="11">The sequence shown here is derived from an EMBL/GenBank/DDBJ whole genome shotgun (WGS) entry which is preliminary data.</text>
</comment>
<accession>A0ABS3APQ1</accession>
<dbReference type="InterPro" id="IPR012834">
    <property type="entry name" value="FlgG_G_neg"/>
</dbReference>
<dbReference type="InterPro" id="IPR019776">
    <property type="entry name" value="Flagellar_basal_body_rod_CS"/>
</dbReference>
<evidence type="ECO:0000256" key="1">
    <source>
        <dbReference type="ARBA" id="ARBA00004117"/>
    </source>
</evidence>
<dbReference type="InterPro" id="IPR037925">
    <property type="entry name" value="FlgE/F/G-like"/>
</dbReference>
<dbReference type="NCBIfam" id="TIGR03506">
    <property type="entry name" value="FlgEFG_subfam"/>
    <property type="match status" value="2"/>
</dbReference>
<evidence type="ECO:0000256" key="7">
    <source>
        <dbReference type="RuleBase" id="RU362116"/>
    </source>
</evidence>
<dbReference type="PANTHER" id="PTHR30435:SF19">
    <property type="entry name" value="FLAGELLAR BASAL-BODY ROD PROTEIN FLGG"/>
    <property type="match status" value="1"/>
</dbReference>
<evidence type="ECO:0000256" key="2">
    <source>
        <dbReference type="ARBA" id="ARBA00009677"/>
    </source>
</evidence>
<feature type="domain" description="Flagellar basal body rod protein N-terminal" evidence="8">
    <location>
        <begin position="7"/>
        <end position="35"/>
    </location>
</feature>
<name>A0ABS3APQ1_9BACT</name>
<evidence type="ECO:0000259" key="8">
    <source>
        <dbReference type="Pfam" id="PF00460"/>
    </source>
</evidence>
<evidence type="ECO:0000313" key="12">
    <source>
        <dbReference type="Proteomes" id="UP000722121"/>
    </source>
</evidence>
<comment type="subcellular location">
    <subcellularLocation>
        <location evidence="1 7">Bacterial flagellum basal body</location>
    </subcellularLocation>
</comment>
<keyword evidence="11" id="KW-0969">Cilium</keyword>
<dbReference type="NCBIfam" id="TIGR02488">
    <property type="entry name" value="flgG_G_neg"/>
    <property type="match status" value="1"/>
</dbReference>
<dbReference type="PROSITE" id="PS00588">
    <property type="entry name" value="FLAGELLA_BB_ROD"/>
    <property type="match status" value="1"/>
</dbReference>
<evidence type="ECO:0000256" key="6">
    <source>
        <dbReference type="NCBIfam" id="TIGR02488"/>
    </source>
</evidence>
<dbReference type="EMBL" id="JAFITR010000015">
    <property type="protein sequence ID" value="MBN4066666.1"/>
    <property type="molecule type" value="Genomic_DNA"/>
</dbReference>
<gene>
    <name evidence="11" type="primary">flgG</name>
    <name evidence="11" type="ORF">JYU14_01110</name>
</gene>
<dbReference type="SUPFAM" id="SSF117143">
    <property type="entry name" value="Flagellar hook protein flgE"/>
    <property type="match status" value="1"/>
</dbReference>
<dbReference type="InterPro" id="IPR001444">
    <property type="entry name" value="Flag_bb_rod_N"/>
</dbReference>
<keyword evidence="11" id="KW-0966">Cell projection</keyword>
<organism evidence="11 12">
    <name type="scientific">Simkania negevensis</name>
    <dbReference type="NCBI Taxonomy" id="83561"/>
    <lineage>
        <taxon>Bacteria</taxon>
        <taxon>Pseudomonadati</taxon>
        <taxon>Chlamydiota</taxon>
        <taxon>Chlamydiia</taxon>
        <taxon>Parachlamydiales</taxon>
        <taxon>Simkaniaceae</taxon>
        <taxon>Simkania</taxon>
    </lineage>
</organism>
<comment type="similarity">
    <text evidence="2 7">Belongs to the flagella basal body rod proteins family.</text>
</comment>
<protein>
    <recommendedName>
        <fullName evidence="3 6">Flagellar basal-body rod protein FlgG</fullName>
    </recommendedName>
</protein>
<evidence type="ECO:0000259" key="10">
    <source>
        <dbReference type="Pfam" id="PF22692"/>
    </source>
</evidence>
<feature type="domain" description="Flagellar basal-body/hook protein C-terminal" evidence="9">
    <location>
        <begin position="214"/>
        <end position="259"/>
    </location>
</feature>
<keyword evidence="12" id="KW-1185">Reference proteome</keyword>
<dbReference type="Pfam" id="PF06429">
    <property type="entry name" value="Flg_bbr_C"/>
    <property type="match status" value="1"/>
</dbReference>
<evidence type="ECO:0000256" key="4">
    <source>
        <dbReference type="ARBA" id="ARBA00023143"/>
    </source>
</evidence>
<evidence type="ECO:0000313" key="11">
    <source>
        <dbReference type="EMBL" id="MBN4066666.1"/>
    </source>
</evidence>